<keyword evidence="3" id="KW-0560">Oxidoreductase</keyword>
<evidence type="ECO:0000256" key="6">
    <source>
        <dbReference type="SAM" id="MobiDB-lite"/>
    </source>
</evidence>
<sequence length="434" mass="48672">MEFFDANFLSSPVSIIVSLLMVAFLANEAWPRISRQKKIEISKRSESPVKKSSGSGLSVIKEPEVPEGWWNGRDAFELERRALFSKTWLYLAHSTQLIKPGAYQSFDVAGFPIFVIRGKDNQIRAFHNVCRHRAYTITRKETGASTVLGCRYHGWSYDTTGRLVKAPQFDDVPGFNKSENSLFEIHTRTTDHGHVFVNLNAEEPTSFDSSTLAILDEFSVAARLGASEWVTGQTLTANFNWKLGPSDFHYADLVAQLEEQISVIDRSSLMTKITKLAMRTNNQADCSLFPGNFFYSFKDAGLWLSLSFFPATETSTHVRYDLFDCAPKMTTDENELAKAIVKPIQNLVRNLEYEFRSVDGDLTELSPNSREILDCVRRHEKLERAQGSPIMPAMHKPKGSSLFQQAEQLCKELDCSGPGSHGDGNGVTSGGLDW</sequence>
<dbReference type="GO" id="GO:0051537">
    <property type="term" value="F:2 iron, 2 sulfur cluster binding"/>
    <property type="evidence" value="ECO:0007669"/>
    <property type="project" value="UniProtKB-KW"/>
</dbReference>
<dbReference type="Pfam" id="PF00355">
    <property type="entry name" value="Rieske"/>
    <property type="match status" value="1"/>
</dbReference>
<evidence type="ECO:0000256" key="5">
    <source>
        <dbReference type="ARBA" id="ARBA00023014"/>
    </source>
</evidence>
<feature type="domain" description="Rieske" evidence="7">
    <location>
        <begin position="89"/>
        <end position="175"/>
    </location>
</feature>
<evidence type="ECO:0000259" key="7">
    <source>
        <dbReference type="PROSITE" id="PS51296"/>
    </source>
</evidence>
<dbReference type="Gene3D" id="2.102.10.10">
    <property type="entry name" value="Rieske [2Fe-2S] iron-sulphur domain"/>
    <property type="match status" value="1"/>
</dbReference>
<accession>A0A1V6T6C2</accession>
<dbReference type="InterPro" id="IPR001663">
    <property type="entry name" value="Rng_hydr_dOase-A"/>
</dbReference>
<gene>
    <name evidence="8" type="ORF">PENSTE_c011G05119</name>
</gene>
<dbReference type="SUPFAM" id="SSF50022">
    <property type="entry name" value="ISP domain"/>
    <property type="match status" value="1"/>
</dbReference>
<comment type="caution">
    <text evidence="8">The sequence shown here is derived from an EMBL/GenBank/DDBJ whole genome shotgun (WGS) entry which is preliminary data.</text>
</comment>
<dbReference type="GO" id="GO:0005506">
    <property type="term" value="F:iron ion binding"/>
    <property type="evidence" value="ECO:0007669"/>
    <property type="project" value="InterPro"/>
</dbReference>
<keyword evidence="5" id="KW-0411">Iron-sulfur</keyword>
<reference evidence="9" key="1">
    <citation type="journal article" date="2017" name="Nat. Microbiol.">
        <title>Global analysis of biosynthetic gene clusters reveals vast potential of secondary metabolite production in Penicillium species.</title>
        <authorList>
            <person name="Nielsen J.C."/>
            <person name="Grijseels S."/>
            <person name="Prigent S."/>
            <person name="Ji B."/>
            <person name="Dainat J."/>
            <person name="Nielsen K.F."/>
            <person name="Frisvad J.C."/>
            <person name="Workman M."/>
            <person name="Nielsen J."/>
        </authorList>
    </citation>
    <scope>NUCLEOTIDE SEQUENCE [LARGE SCALE GENOMIC DNA]</scope>
    <source>
        <strain evidence="9">IBT 24891</strain>
    </source>
</reference>
<dbReference type="InterPro" id="IPR036922">
    <property type="entry name" value="Rieske_2Fe-2S_sf"/>
</dbReference>
<evidence type="ECO:0000256" key="1">
    <source>
        <dbReference type="ARBA" id="ARBA00022714"/>
    </source>
</evidence>
<evidence type="ECO:0000256" key="2">
    <source>
        <dbReference type="ARBA" id="ARBA00022723"/>
    </source>
</evidence>
<keyword evidence="9" id="KW-1185">Reference proteome</keyword>
<protein>
    <recommendedName>
        <fullName evidence="7">Rieske domain-containing protein</fullName>
    </recommendedName>
</protein>
<dbReference type="EMBL" id="MLKD01000011">
    <property type="protein sequence ID" value="OQE21862.1"/>
    <property type="molecule type" value="Genomic_DNA"/>
</dbReference>
<keyword evidence="1" id="KW-0001">2Fe-2S</keyword>
<dbReference type="PANTHER" id="PTHR43756:SF6">
    <property type="entry name" value="CLUSTER-BINDING PROTEIN, PUTATIVE (AFU_ORTHOLOGUE AFUA_6G03920)-RELATED"/>
    <property type="match status" value="1"/>
</dbReference>
<dbReference type="OrthoDB" id="426882at2759"/>
<organism evidence="8 9">
    <name type="scientific">Penicillium steckii</name>
    <dbReference type="NCBI Taxonomy" id="303698"/>
    <lineage>
        <taxon>Eukaryota</taxon>
        <taxon>Fungi</taxon>
        <taxon>Dikarya</taxon>
        <taxon>Ascomycota</taxon>
        <taxon>Pezizomycotina</taxon>
        <taxon>Eurotiomycetes</taxon>
        <taxon>Eurotiomycetidae</taxon>
        <taxon>Eurotiales</taxon>
        <taxon>Aspergillaceae</taxon>
        <taxon>Penicillium</taxon>
    </lineage>
</organism>
<feature type="region of interest" description="Disordered" evidence="6">
    <location>
        <begin position="414"/>
        <end position="434"/>
    </location>
</feature>
<dbReference type="STRING" id="303698.A0A1V6T6C2"/>
<dbReference type="GO" id="GO:0016491">
    <property type="term" value="F:oxidoreductase activity"/>
    <property type="evidence" value="ECO:0007669"/>
    <property type="project" value="UniProtKB-KW"/>
</dbReference>
<dbReference type="Proteomes" id="UP000191285">
    <property type="component" value="Unassembled WGS sequence"/>
</dbReference>
<keyword evidence="4" id="KW-0408">Iron</keyword>
<dbReference type="PRINTS" id="PR00090">
    <property type="entry name" value="RNGDIOXGNASE"/>
</dbReference>
<keyword evidence="2" id="KW-0479">Metal-binding</keyword>
<feature type="compositionally biased region" description="Gly residues" evidence="6">
    <location>
        <begin position="419"/>
        <end position="434"/>
    </location>
</feature>
<dbReference type="InterPro" id="IPR015881">
    <property type="entry name" value="ARHD_Rieske_2Fe_2S"/>
</dbReference>
<dbReference type="CDD" id="cd03469">
    <property type="entry name" value="Rieske_RO_Alpha_N"/>
    <property type="match status" value="1"/>
</dbReference>
<dbReference type="PROSITE" id="PS51296">
    <property type="entry name" value="RIESKE"/>
    <property type="match status" value="1"/>
</dbReference>
<dbReference type="AlphaFoldDB" id="A0A1V6T6C2"/>
<dbReference type="PROSITE" id="PS00570">
    <property type="entry name" value="RING_HYDROXYL_ALPHA"/>
    <property type="match status" value="1"/>
</dbReference>
<name>A0A1V6T6C2_9EURO</name>
<evidence type="ECO:0000256" key="4">
    <source>
        <dbReference type="ARBA" id="ARBA00023004"/>
    </source>
</evidence>
<proteinExistence type="predicted"/>
<dbReference type="PANTHER" id="PTHR43756">
    <property type="entry name" value="CHOLINE MONOOXYGENASE, CHLOROPLASTIC"/>
    <property type="match status" value="1"/>
</dbReference>
<evidence type="ECO:0000313" key="8">
    <source>
        <dbReference type="EMBL" id="OQE21862.1"/>
    </source>
</evidence>
<dbReference type="InterPro" id="IPR017941">
    <property type="entry name" value="Rieske_2Fe-2S"/>
</dbReference>
<evidence type="ECO:0000313" key="9">
    <source>
        <dbReference type="Proteomes" id="UP000191285"/>
    </source>
</evidence>
<evidence type="ECO:0000256" key="3">
    <source>
        <dbReference type="ARBA" id="ARBA00023002"/>
    </source>
</evidence>